<gene>
    <name evidence="2" type="ORF">SLS56_003833</name>
</gene>
<feature type="region of interest" description="Disordered" evidence="1">
    <location>
        <begin position="139"/>
        <end position="215"/>
    </location>
</feature>
<name>A0ABR3SYZ6_9PEZI</name>
<accession>A0ABR3SYZ6</accession>
<organism evidence="2 3">
    <name type="scientific">Neofusicoccum ribis</name>
    <dbReference type="NCBI Taxonomy" id="45134"/>
    <lineage>
        <taxon>Eukaryota</taxon>
        <taxon>Fungi</taxon>
        <taxon>Dikarya</taxon>
        <taxon>Ascomycota</taxon>
        <taxon>Pezizomycotina</taxon>
        <taxon>Dothideomycetes</taxon>
        <taxon>Dothideomycetes incertae sedis</taxon>
        <taxon>Botryosphaeriales</taxon>
        <taxon>Botryosphaeriaceae</taxon>
        <taxon>Neofusicoccum</taxon>
    </lineage>
</organism>
<feature type="region of interest" description="Disordered" evidence="1">
    <location>
        <begin position="294"/>
        <end position="330"/>
    </location>
</feature>
<feature type="region of interest" description="Disordered" evidence="1">
    <location>
        <begin position="27"/>
        <end position="75"/>
    </location>
</feature>
<proteinExistence type="predicted"/>
<dbReference type="Proteomes" id="UP001521116">
    <property type="component" value="Unassembled WGS sequence"/>
</dbReference>
<evidence type="ECO:0000256" key="1">
    <source>
        <dbReference type="SAM" id="MobiDB-lite"/>
    </source>
</evidence>
<keyword evidence="3" id="KW-1185">Reference proteome</keyword>
<feature type="compositionally biased region" description="Low complexity" evidence="1">
    <location>
        <begin position="302"/>
        <end position="330"/>
    </location>
</feature>
<evidence type="ECO:0000313" key="2">
    <source>
        <dbReference type="EMBL" id="KAL1632253.1"/>
    </source>
</evidence>
<comment type="caution">
    <text evidence="2">The sequence shown here is derived from an EMBL/GenBank/DDBJ whole genome shotgun (WGS) entry which is preliminary data.</text>
</comment>
<protein>
    <submittedName>
        <fullName evidence="2">Uncharacterized protein</fullName>
    </submittedName>
</protein>
<feature type="compositionally biased region" description="Low complexity" evidence="1">
    <location>
        <begin position="160"/>
        <end position="189"/>
    </location>
</feature>
<reference evidence="2 3" key="1">
    <citation type="submission" date="2024-02" db="EMBL/GenBank/DDBJ databases">
        <title>De novo assembly and annotation of 12 fungi associated with fruit tree decline syndrome in Ontario, Canada.</title>
        <authorList>
            <person name="Sulman M."/>
            <person name="Ellouze W."/>
            <person name="Ilyukhin E."/>
        </authorList>
    </citation>
    <scope>NUCLEOTIDE SEQUENCE [LARGE SCALE GENOMIC DNA]</scope>
    <source>
        <strain evidence="2 3">M1-105</strain>
    </source>
</reference>
<evidence type="ECO:0000313" key="3">
    <source>
        <dbReference type="Proteomes" id="UP001521116"/>
    </source>
</evidence>
<sequence length="330" mass="37164">MRTNPKCHIGDTLASANFWREGRMASKIRSYGQGSQPNHRVSDQPGHSGPDSQPQDRRRYKSARVPGTKSAALSETPGVIPSHRIETLLCFHDLLPVFLRAFFPPHTRAIMYHHHQQPSYNPYAAPNPPQYAPQYGTWPEQPHQGVPVSPNTFSGAFHHQPSTPQYPQYPQYQQQYQQYPPQKPQYNPQPHRPTPASYQKRRTSVQQRWDDYLSSEECPENLQGADQAYVNQVTSELEQRATADERIESLSQQSGVDTQHAQQAERDRRLKWAQEMIIQNPALCAEVYFAMSKRPAAGNPGSQSAPKASSRSNSNSSVNSANSSYSGSPT</sequence>
<dbReference type="EMBL" id="JAJVDC020000032">
    <property type="protein sequence ID" value="KAL1632253.1"/>
    <property type="molecule type" value="Genomic_DNA"/>
</dbReference>